<dbReference type="SUPFAM" id="SSF75304">
    <property type="entry name" value="Amidase signature (AS) enzymes"/>
    <property type="match status" value="1"/>
</dbReference>
<evidence type="ECO:0000256" key="1">
    <source>
        <dbReference type="ARBA" id="ARBA00009199"/>
    </source>
</evidence>
<feature type="domain" description="Amidase" evidence="3">
    <location>
        <begin position="42"/>
        <end position="499"/>
    </location>
</feature>
<dbReference type="InterPro" id="IPR036928">
    <property type="entry name" value="AS_sf"/>
</dbReference>
<accession>A0A093V9L5</accession>
<reference evidence="4" key="1">
    <citation type="journal article" date="2014" name="PLoS Genet.">
        <title>Signature Gene Expression Reveals Novel Clues to the Molecular Mechanisms of Dimorphic Transition in Penicillium marneffei.</title>
        <authorList>
            <person name="Yang E."/>
            <person name="Wang G."/>
            <person name="Cai J."/>
            <person name="Woo P.C."/>
            <person name="Lau S.K."/>
            <person name="Yuen K.-Y."/>
            <person name="Chow W.-N."/>
            <person name="Lin X."/>
        </authorList>
    </citation>
    <scope>NUCLEOTIDE SEQUENCE [LARGE SCALE GENOMIC DNA]</scope>
    <source>
        <strain evidence="4">PM1</strain>
    </source>
</reference>
<sequence>MSPRFDQSFISGLLSLKEIQITETNTPDLLRSIHNGTWTAEETVTAFCKRAALAQQALNCATDIFFDEAIRNAREHDKYFQSTGKVIGPLHGLPVSIKDPFDVAGHYTTCGLVSRMDKVATEDTLLVSILREAGAIPFIKTNVSQGCLLVESINNVYGTVLNPWNRALSAGGISGGEGALVAFRGSPLGVGTDGGGSLRIPAMWNGLYTLKPTAARIPGSPSGVGYSDSNSANNGPFAHDLASIRMFCEVVLGSKPWLRNPSIVPIPWDKSVTLPKKLKLGFLFDDGIVHFCPPVLRSLREAVDTLRQAGHGVIELDSEWQRMHRQAAGIAFTMYTQEGGIVLREELQSSGEPLVPRVCTGWSETPLTPVEIWSNHRAKRNLQVEYQAAYQSLGLNAIVTAPMPHPAPPHGKYITSAICAVYNALDFPACIVPFGRVDLVKDIVSKEWYNQEAYPDMPNFPYDRYDKGMKKLYTGPEIFENAPLGLQIVTLPYQEEYCLAASEVIDQVLKGKS</sequence>
<organism evidence="4">
    <name type="scientific">Talaromyces marneffei PM1</name>
    <dbReference type="NCBI Taxonomy" id="1077442"/>
    <lineage>
        <taxon>Eukaryota</taxon>
        <taxon>Fungi</taxon>
        <taxon>Dikarya</taxon>
        <taxon>Ascomycota</taxon>
        <taxon>Pezizomycotina</taxon>
        <taxon>Eurotiomycetes</taxon>
        <taxon>Eurotiomycetidae</taxon>
        <taxon>Eurotiales</taxon>
        <taxon>Trichocomaceae</taxon>
        <taxon>Talaromyces</taxon>
        <taxon>Talaromyces sect. Talaromyces</taxon>
    </lineage>
</organism>
<dbReference type="Pfam" id="PF01425">
    <property type="entry name" value="Amidase"/>
    <property type="match status" value="1"/>
</dbReference>
<evidence type="ECO:0000256" key="2">
    <source>
        <dbReference type="ARBA" id="ARBA00022801"/>
    </source>
</evidence>
<name>A0A093V9L5_TALMA</name>
<comment type="similarity">
    <text evidence="1">Belongs to the amidase family.</text>
</comment>
<dbReference type="eggNOG" id="KOG1212">
    <property type="taxonomic scope" value="Eukaryota"/>
</dbReference>
<comment type="caution">
    <text evidence="4">The sequence shown here is derived from an EMBL/GenBank/DDBJ whole genome shotgun (WGS) entry which is preliminary data.</text>
</comment>
<protein>
    <submittedName>
        <fullName evidence="4">Putative amidase</fullName>
    </submittedName>
</protein>
<gene>
    <name evidence="4" type="ORF">GQ26_0181570</name>
</gene>
<dbReference type="EMBL" id="JPOX01000018">
    <property type="protein sequence ID" value="KFX46674.1"/>
    <property type="molecule type" value="Genomic_DNA"/>
</dbReference>
<dbReference type="GO" id="GO:0016787">
    <property type="term" value="F:hydrolase activity"/>
    <property type="evidence" value="ECO:0007669"/>
    <property type="project" value="UniProtKB-KW"/>
</dbReference>
<dbReference type="PIRSF" id="PIRSF001221">
    <property type="entry name" value="Amidase_fungi"/>
    <property type="match status" value="1"/>
</dbReference>
<dbReference type="PANTHER" id="PTHR46072">
    <property type="entry name" value="AMIDASE-RELATED-RELATED"/>
    <property type="match status" value="1"/>
</dbReference>
<dbReference type="HOGENOM" id="CLU_009600_9_2_1"/>
<dbReference type="AlphaFoldDB" id="A0A093V9L5"/>
<evidence type="ECO:0000259" key="3">
    <source>
        <dbReference type="Pfam" id="PF01425"/>
    </source>
</evidence>
<proteinExistence type="inferred from homology"/>
<dbReference type="InterPro" id="IPR023631">
    <property type="entry name" value="Amidase_dom"/>
</dbReference>
<dbReference type="Gene3D" id="3.90.1300.10">
    <property type="entry name" value="Amidase signature (AS) domain"/>
    <property type="match status" value="1"/>
</dbReference>
<evidence type="ECO:0000313" key="4">
    <source>
        <dbReference type="EMBL" id="KFX46674.1"/>
    </source>
</evidence>
<keyword evidence="2" id="KW-0378">Hydrolase</keyword>